<evidence type="ECO:0000313" key="5">
    <source>
        <dbReference type="Proteomes" id="UP000273828"/>
    </source>
</evidence>
<keyword evidence="5" id="KW-1185">Reference proteome</keyword>
<feature type="transmembrane region" description="Helical" evidence="2">
    <location>
        <begin position="121"/>
        <end position="141"/>
    </location>
</feature>
<feature type="transmembrane region" description="Helical" evidence="2">
    <location>
        <begin position="147"/>
        <end position="167"/>
    </location>
</feature>
<dbReference type="Pfam" id="PF03779">
    <property type="entry name" value="SPW"/>
    <property type="match status" value="1"/>
</dbReference>
<name>A0A3N6LPC9_9EURY</name>
<proteinExistence type="predicted"/>
<keyword evidence="2" id="KW-0472">Membrane</keyword>
<dbReference type="Proteomes" id="UP000273828">
    <property type="component" value="Unassembled WGS sequence"/>
</dbReference>
<evidence type="ECO:0000313" key="4">
    <source>
        <dbReference type="EMBL" id="RQG91298.1"/>
    </source>
</evidence>
<protein>
    <recommendedName>
        <fullName evidence="3">SPW repeat-containing integral membrane domain-containing protein</fullName>
    </recommendedName>
</protein>
<comment type="caution">
    <text evidence="4">The sequence shown here is derived from an EMBL/GenBank/DDBJ whole genome shotgun (WGS) entry which is preliminary data.</text>
</comment>
<dbReference type="EMBL" id="REFY01000002">
    <property type="protein sequence ID" value="RQG91298.1"/>
    <property type="molecule type" value="Genomic_DNA"/>
</dbReference>
<evidence type="ECO:0000256" key="1">
    <source>
        <dbReference type="SAM" id="MobiDB-lite"/>
    </source>
</evidence>
<keyword evidence="2" id="KW-0812">Transmembrane</keyword>
<feature type="region of interest" description="Disordered" evidence="1">
    <location>
        <begin position="1"/>
        <end position="58"/>
    </location>
</feature>
<feature type="compositionally biased region" description="Basic and acidic residues" evidence="1">
    <location>
        <begin position="1"/>
        <end position="18"/>
    </location>
</feature>
<gene>
    <name evidence="4" type="ORF">EA462_04740</name>
</gene>
<sequence>MTDPNSDDHPTEPERDVGTETGEETADSAGTVDSGTGYGDRSSDGRDPRAESTRVANEERRRNTAIVSAVVAAIGAWVALSVLVFDAGESSLWNNVLVGGVVFVAAGYNTYRIRSDVPTSIGITTLVAVLGIWLIVSSALFGMLESLFWSTLVSGLLIAGLSGYNTYEAREAQAIASGTKSGR</sequence>
<keyword evidence="2" id="KW-1133">Transmembrane helix</keyword>
<dbReference type="OrthoDB" id="170851at2157"/>
<evidence type="ECO:0000259" key="3">
    <source>
        <dbReference type="Pfam" id="PF03779"/>
    </source>
</evidence>
<evidence type="ECO:0000256" key="2">
    <source>
        <dbReference type="SAM" id="Phobius"/>
    </source>
</evidence>
<dbReference type="InterPro" id="IPR005530">
    <property type="entry name" value="SPW"/>
</dbReference>
<dbReference type="RefSeq" id="WP_124177422.1">
    <property type="nucleotide sequence ID" value="NZ_REFY01000002.1"/>
</dbReference>
<feature type="transmembrane region" description="Helical" evidence="2">
    <location>
        <begin position="91"/>
        <end position="109"/>
    </location>
</feature>
<reference evidence="4 5" key="1">
    <citation type="submission" date="2018-10" db="EMBL/GenBank/DDBJ databases">
        <title>Natrarchaeobius chitinivorans gen. nov., sp. nov., and Natrarchaeobius haloalkaliphilus sp. nov., alkaliphilic, chitin-utilizing haloarchaea from hypersaline alkaline lakes.</title>
        <authorList>
            <person name="Sorokin D.Y."/>
            <person name="Elcheninov A.G."/>
            <person name="Kostrikina N.A."/>
            <person name="Bale N.J."/>
            <person name="Sinninghe Damste J.S."/>
            <person name="Khijniak T.V."/>
            <person name="Kublanov I.V."/>
            <person name="Toshchakov S.V."/>
        </authorList>
    </citation>
    <scope>NUCLEOTIDE SEQUENCE [LARGE SCALE GENOMIC DNA]</scope>
    <source>
        <strain evidence="4 5">AArcht-Sl</strain>
    </source>
</reference>
<feature type="compositionally biased region" description="Basic and acidic residues" evidence="1">
    <location>
        <begin position="41"/>
        <end position="58"/>
    </location>
</feature>
<accession>A0A3N6LPC9</accession>
<dbReference type="AlphaFoldDB" id="A0A3N6LPC9"/>
<feature type="domain" description="SPW repeat-containing integral membrane" evidence="3">
    <location>
        <begin position="68"/>
        <end position="162"/>
    </location>
</feature>
<feature type="transmembrane region" description="Helical" evidence="2">
    <location>
        <begin position="64"/>
        <end position="85"/>
    </location>
</feature>
<organism evidence="4 5">
    <name type="scientific">Natrarchaeobius halalkaliphilus</name>
    <dbReference type="NCBI Taxonomy" id="1679091"/>
    <lineage>
        <taxon>Archaea</taxon>
        <taxon>Methanobacteriati</taxon>
        <taxon>Methanobacteriota</taxon>
        <taxon>Stenosarchaea group</taxon>
        <taxon>Halobacteria</taxon>
        <taxon>Halobacteriales</taxon>
        <taxon>Natrialbaceae</taxon>
        <taxon>Natrarchaeobius</taxon>
    </lineage>
</organism>